<dbReference type="Gene3D" id="3.90.1570.10">
    <property type="entry name" value="tt1808, chain A"/>
    <property type="match status" value="1"/>
</dbReference>
<dbReference type="CDD" id="cd06260">
    <property type="entry name" value="DUF820-like"/>
    <property type="match status" value="1"/>
</dbReference>
<gene>
    <name evidence="2" type="ORF">OEIGOIKO_05507</name>
</gene>
<dbReference type="RefSeq" id="WP_125047091.1">
    <property type="nucleotide sequence ID" value="NZ_BHZC01000001.1"/>
</dbReference>
<dbReference type="AlphaFoldDB" id="A0A7U9L165"/>
<evidence type="ECO:0000313" key="3">
    <source>
        <dbReference type="Proteomes" id="UP000287830"/>
    </source>
</evidence>
<sequence length="196" mass="21884">MTAVDDRPITHPLVAFFEDLEVPEGYKAELLRGEIVMMAGPDLVHNRIVLRVLRQIPDQKWDCLQTQDIDLLSETSEPQPDLVVLHRDAGPEAGRLLPSEVVTLLVEVVSRTSVERDYDIKRCVYAAGKVPAYLIIDPVMAQCVLFTEPTGTGKDADYAVRRITKFGDPVPIDLLGIELDTSEFQTLPDARPHSRP</sequence>
<organism evidence="2 3">
    <name type="scientific">Streptomyces chrestomyceticus JCM 4735</name>
    <dbReference type="NCBI Taxonomy" id="1306181"/>
    <lineage>
        <taxon>Bacteria</taxon>
        <taxon>Bacillati</taxon>
        <taxon>Actinomycetota</taxon>
        <taxon>Actinomycetes</taxon>
        <taxon>Kitasatosporales</taxon>
        <taxon>Streptomycetaceae</taxon>
        <taxon>Streptomyces</taxon>
    </lineage>
</organism>
<dbReference type="GeneID" id="95624301"/>
<evidence type="ECO:0000259" key="1">
    <source>
        <dbReference type="Pfam" id="PF05685"/>
    </source>
</evidence>
<dbReference type="PANTHER" id="PTHR35400">
    <property type="entry name" value="SLR1083 PROTEIN"/>
    <property type="match status" value="1"/>
</dbReference>
<dbReference type="InterPro" id="IPR012296">
    <property type="entry name" value="Nuclease_put_TT1808"/>
</dbReference>
<dbReference type="Proteomes" id="UP000287830">
    <property type="component" value="Unassembled WGS sequence"/>
</dbReference>
<dbReference type="InterPro" id="IPR008538">
    <property type="entry name" value="Uma2"/>
</dbReference>
<protein>
    <recommendedName>
        <fullName evidence="1">Putative restriction endonuclease domain-containing protein</fullName>
    </recommendedName>
</protein>
<dbReference type="SUPFAM" id="SSF52980">
    <property type="entry name" value="Restriction endonuclease-like"/>
    <property type="match status" value="1"/>
</dbReference>
<dbReference type="Pfam" id="PF05685">
    <property type="entry name" value="Uma2"/>
    <property type="match status" value="1"/>
</dbReference>
<feature type="domain" description="Putative restriction endonuclease" evidence="1">
    <location>
        <begin position="17"/>
        <end position="180"/>
    </location>
</feature>
<name>A0A7U9L165_9ACTN</name>
<dbReference type="EMBL" id="BHZC01000001">
    <property type="protein sequence ID" value="GCD37701.1"/>
    <property type="molecule type" value="Genomic_DNA"/>
</dbReference>
<proteinExistence type="predicted"/>
<evidence type="ECO:0000313" key="2">
    <source>
        <dbReference type="EMBL" id="GCD37701.1"/>
    </source>
</evidence>
<dbReference type="InterPro" id="IPR011335">
    <property type="entry name" value="Restrct_endonuc-II-like"/>
</dbReference>
<comment type="caution">
    <text evidence="2">The sequence shown here is derived from an EMBL/GenBank/DDBJ whole genome shotgun (WGS) entry which is preliminary data.</text>
</comment>
<accession>A0A7U9L165</accession>
<dbReference type="OrthoDB" id="4537149at2"/>
<reference evidence="2 3" key="1">
    <citation type="submission" date="2018-11" db="EMBL/GenBank/DDBJ databases">
        <title>Whole genome sequence of Streptomyces chrestomyceticus NBRC 13444(T).</title>
        <authorList>
            <person name="Komaki H."/>
            <person name="Tamura T."/>
        </authorList>
    </citation>
    <scope>NUCLEOTIDE SEQUENCE [LARGE SCALE GENOMIC DNA]</scope>
    <source>
        <strain evidence="2 3">NBRC 13444</strain>
    </source>
</reference>
<dbReference type="PANTHER" id="PTHR35400:SF3">
    <property type="entry name" value="SLL1072 PROTEIN"/>
    <property type="match status" value="1"/>
</dbReference>